<proteinExistence type="predicted"/>
<keyword evidence="2" id="KW-1185">Reference proteome</keyword>
<evidence type="ECO:0000313" key="2">
    <source>
        <dbReference type="Proteomes" id="UP001054252"/>
    </source>
</evidence>
<reference evidence="1 2" key="1">
    <citation type="journal article" date="2021" name="Commun. Biol.">
        <title>The genome of Shorea leprosula (Dipterocarpaceae) highlights the ecological relevance of drought in aseasonal tropical rainforests.</title>
        <authorList>
            <person name="Ng K.K.S."/>
            <person name="Kobayashi M.J."/>
            <person name="Fawcett J.A."/>
            <person name="Hatakeyama M."/>
            <person name="Paape T."/>
            <person name="Ng C.H."/>
            <person name="Ang C.C."/>
            <person name="Tnah L.H."/>
            <person name="Lee C.T."/>
            <person name="Nishiyama T."/>
            <person name="Sese J."/>
            <person name="O'Brien M.J."/>
            <person name="Copetti D."/>
            <person name="Mohd Noor M.I."/>
            <person name="Ong R.C."/>
            <person name="Putra M."/>
            <person name="Sireger I.Z."/>
            <person name="Indrioko S."/>
            <person name="Kosugi Y."/>
            <person name="Izuno A."/>
            <person name="Isagi Y."/>
            <person name="Lee S.L."/>
            <person name="Shimizu K.K."/>
        </authorList>
    </citation>
    <scope>NUCLEOTIDE SEQUENCE [LARGE SCALE GENOMIC DNA]</scope>
    <source>
        <strain evidence="1">214</strain>
    </source>
</reference>
<dbReference type="Proteomes" id="UP001054252">
    <property type="component" value="Unassembled WGS sequence"/>
</dbReference>
<organism evidence="1 2">
    <name type="scientific">Rubroshorea leprosula</name>
    <dbReference type="NCBI Taxonomy" id="152421"/>
    <lineage>
        <taxon>Eukaryota</taxon>
        <taxon>Viridiplantae</taxon>
        <taxon>Streptophyta</taxon>
        <taxon>Embryophyta</taxon>
        <taxon>Tracheophyta</taxon>
        <taxon>Spermatophyta</taxon>
        <taxon>Magnoliopsida</taxon>
        <taxon>eudicotyledons</taxon>
        <taxon>Gunneridae</taxon>
        <taxon>Pentapetalae</taxon>
        <taxon>rosids</taxon>
        <taxon>malvids</taxon>
        <taxon>Malvales</taxon>
        <taxon>Dipterocarpaceae</taxon>
        <taxon>Rubroshorea</taxon>
    </lineage>
</organism>
<protein>
    <submittedName>
        <fullName evidence="1">Uncharacterized protein</fullName>
    </submittedName>
</protein>
<gene>
    <name evidence="1" type="ORF">SLEP1_g27680</name>
</gene>
<dbReference type="AlphaFoldDB" id="A0AAV5JR61"/>
<evidence type="ECO:0000313" key="1">
    <source>
        <dbReference type="EMBL" id="GKV17138.1"/>
    </source>
</evidence>
<comment type="caution">
    <text evidence="1">The sequence shown here is derived from an EMBL/GenBank/DDBJ whole genome shotgun (WGS) entry which is preliminary data.</text>
</comment>
<name>A0AAV5JR61_9ROSI</name>
<accession>A0AAV5JR61</accession>
<dbReference type="EMBL" id="BPVZ01000047">
    <property type="protein sequence ID" value="GKV17138.1"/>
    <property type="molecule type" value="Genomic_DNA"/>
</dbReference>
<sequence length="155" mass="16975">MTGLGFAIVNLCFRFESLTPLQTHRQSVTPTLTITVGGLHPLFRCCFYLCSSSLRVSFTVVSSAPLSCPSSDSSVLHRLQFCTSSTEAESLVPHTSVTPSCTGCYWWYASLIPVALNLHLTVTTQCTDNEMHRILLNSSSSQVCNFSFLAGIEEK</sequence>